<dbReference type="Pfam" id="PF20700">
    <property type="entry name" value="Mutator"/>
    <property type="match status" value="1"/>
</dbReference>
<name>A0AAW0XF46_CHEQU</name>
<keyword evidence="4" id="KW-1185">Reference proteome</keyword>
<evidence type="ECO:0000313" key="3">
    <source>
        <dbReference type="EMBL" id="KAK8738969.1"/>
    </source>
</evidence>
<organism evidence="3 4">
    <name type="scientific">Cherax quadricarinatus</name>
    <name type="common">Australian red claw crayfish</name>
    <dbReference type="NCBI Taxonomy" id="27406"/>
    <lineage>
        <taxon>Eukaryota</taxon>
        <taxon>Metazoa</taxon>
        <taxon>Ecdysozoa</taxon>
        <taxon>Arthropoda</taxon>
        <taxon>Crustacea</taxon>
        <taxon>Multicrustacea</taxon>
        <taxon>Malacostraca</taxon>
        <taxon>Eumalacostraca</taxon>
        <taxon>Eucarida</taxon>
        <taxon>Decapoda</taxon>
        <taxon>Pleocyemata</taxon>
        <taxon>Astacidea</taxon>
        <taxon>Parastacoidea</taxon>
        <taxon>Parastacidae</taxon>
        <taxon>Cherax</taxon>
    </lineage>
</organism>
<proteinExistence type="predicted"/>
<feature type="non-terminal residue" evidence="3">
    <location>
        <position position="1"/>
    </location>
</feature>
<evidence type="ECO:0000313" key="4">
    <source>
        <dbReference type="Proteomes" id="UP001445076"/>
    </source>
</evidence>
<dbReference type="InterPro" id="IPR049012">
    <property type="entry name" value="Mutator_transp_dom"/>
</dbReference>
<comment type="caution">
    <text evidence="3">The sequence shown here is derived from an EMBL/GenBank/DDBJ whole genome shotgun (WGS) entry which is preliminary data.</text>
</comment>
<accession>A0AAW0XF46</accession>
<sequence>PDATRQNVYHYTGGESNKEENTESCPAAITCGVPSVTTSLPLLSEPDDNESFTEHLLKSNIRKHKLRQRQRSSNVEDIDVSTDVSSVDTCLSDLELDNLPVSEPVPFISRLSRHDVLSVTFADTDGEKENEVPEATPASETPVVTPMNSATKRVSYPSPAVEVCHDEYVVIKKKSFEQVVIKNCPDCLSKKVKVEFTKRHLETFVTVECEECEVKCDEEPHTVHELNGFTCLSVYGEMLRGGGYSSFSRANALKTFPVLNSHLYQQYAENITKLAIEKCEKILEQSRNIVRDEYGKLGQMPNEVGILPVNVTYDGTCHTRGHDSNLGLGVAIDAETKLVLDYFVLSKYCSRCSVLKTLLDKKKITQIKYDTERVKHSPKCAKNYSGTSDNMEVEAAKILWPRSLDYNMRFDVMVSDGDTATFTNLKNMNNGDGPYPGVKVTKEECINHFSKRLKHRLGQLVKNAYSEKLLESGKKGKQFSLRGKDSLTDATIHKLASYFVNNIRKHMNADVKSMRNGVLASLYHCISTDEKPQHHLCPVGADSWCFHQRATSNNETPPSHNTMEVRLRLEPEDEAAVKKIYEELTSEEMMLCLKGCTQITNKSLHQLVGTYCPKTIYKVKRDLDFASAVAVSEYNAGYEKSCLDTSFGLKRSSVTQQKLRQLDARMQLPQGHQRKRIVKDTSYVPGGY</sequence>
<feature type="region of interest" description="Disordered" evidence="1">
    <location>
        <begin position="1"/>
        <end position="22"/>
    </location>
</feature>
<evidence type="ECO:0000259" key="2">
    <source>
        <dbReference type="Pfam" id="PF20700"/>
    </source>
</evidence>
<protein>
    <recommendedName>
        <fullName evidence="2">Mutator-like transposase domain-containing protein</fullName>
    </recommendedName>
</protein>
<feature type="region of interest" description="Disordered" evidence="1">
    <location>
        <begin position="125"/>
        <end position="150"/>
    </location>
</feature>
<gene>
    <name evidence="3" type="ORF">OTU49_003766</name>
</gene>
<evidence type="ECO:0000256" key="1">
    <source>
        <dbReference type="SAM" id="MobiDB-lite"/>
    </source>
</evidence>
<dbReference type="EMBL" id="JARKIK010000038">
    <property type="protein sequence ID" value="KAK8738969.1"/>
    <property type="molecule type" value="Genomic_DNA"/>
</dbReference>
<dbReference type="AlphaFoldDB" id="A0AAW0XF46"/>
<feature type="domain" description="Mutator-like transposase" evidence="2">
    <location>
        <begin position="183"/>
        <end position="545"/>
    </location>
</feature>
<reference evidence="3 4" key="1">
    <citation type="journal article" date="2024" name="BMC Genomics">
        <title>Genome assembly of redclaw crayfish (Cherax quadricarinatus) provides insights into its immune adaptation and hypoxia tolerance.</title>
        <authorList>
            <person name="Liu Z."/>
            <person name="Zheng J."/>
            <person name="Li H."/>
            <person name="Fang K."/>
            <person name="Wang S."/>
            <person name="He J."/>
            <person name="Zhou D."/>
            <person name="Weng S."/>
            <person name="Chi M."/>
            <person name="Gu Z."/>
            <person name="He J."/>
            <person name="Li F."/>
            <person name="Wang M."/>
        </authorList>
    </citation>
    <scope>NUCLEOTIDE SEQUENCE [LARGE SCALE GENOMIC DNA]</scope>
    <source>
        <strain evidence="3">ZL_2023a</strain>
    </source>
</reference>
<dbReference type="Proteomes" id="UP001445076">
    <property type="component" value="Unassembled WGS sequence"/>
</dbReference>